<sequence>MSIKTSDLNLDQNSLTSRDVTYASIVALVAWTLSVFDFILFGTLLPEMAKTFGWSTAQMANIATWVAVGTFVISLTVGPLTDYLGRKKALIVTTSGVAVSSGLTALSIFIPSSIYVVLVRALSGFGYSEQAVNTTYLSELYDDKKRGLLYSFIQGGWPIGVMLASIVTALLEPLIQWQGMFAVGIIPAIIIVLLGIKLKESPRFLHLKHVRALMRQGKQEEAEAYGRAHGINTERSTGFTYAQLFSMQDGSMRTTLFLGLAFMLNWFAIEVFNVLATTVLTEGKHINFGNSLWLLVLANAVGYAGYVFHGWLGDRIGRRETIAIGWILGGLAFAAMLYVANGYWSVLIFQSIGSFFLNGPYSALFVFMSESYATRMRGTGTAFINAMGPIGGILGALVFSILVSTNMGVLAAALIGGALPLTLSGLVILATRRIEPGKSLEELAA</sequence>
<evidence type="ECO:0000256" key="6">
    <source>
        <dbReference type="SAM" id="Phobius"/>
    </source>
</evidence>
<evidence type="ECO:0000256" key="2">
    <source>
        <dbReference type="ARBA" id="ARBA00022448"/>
    </source>
</evidence>
<organism evidence="8 9">
    <name type="scientific">Kyrpidia spormannii</name>
    <dbReference type="NCBI Taxonomy" id="2055160"/>
    <lineage>
        <taxon>Bacteria</taxon>
        <taxon>Bacillati</taxon>
        <taxon>Bacillota</taxon>
        <taxon>Bacilli</taxon>
        <taxon>Bacillales</taxon>
        <taxon>Alicyclobacillaceae</taxon>
        <taxon>Kyrpidia</taxon>
    </lineage>
</organism>
<evidence type="ECO:0000313" key="8">
    <source>
        <dbReference type="EMBL" id="CAB3390499.1"/>
    </source>
</evidence>
<evidence type="ECO:0000256" key="3">
    <source>
        <dbReference type="ARBA" id="ARBA00022692"/>
    </source>
</evidence>
<evidence type="ECO:0000256" key="5">
    <source>
        <dbReference type="ARBA" id="ARBA00023136"/>
    </source>
</evidence>
<dbReference type="GO" id="GO:0005886">
    <property type="term" value="C:plasma membrane"/>
    <property type="evidence" value="ECO:0007669"/>
    <property type="project" value="UniProtKB-SubCell"/>
</dbReference>
<feature type="transmembrane region" description="Helical" evidence="6">
    <location>
        <begin position="148"/>
        <end position="171"/>
    </location>
</feature>
<dbReference type="InterPro" id="IPR036259">
    <property type="entry name" value="MFS_trans_sf"/>
</dbReference>
<feature type="transmembrane region" description="Helical" evidence="6">
    <location>
        <begin position="57"/>
        <end position="77"/>
    </location>
</feature>
<dbReference type="GO" id="GO:0046943">
    <property type="term" value="F:carboxylic acid transmembrane transporter activity"/>
    <property type="evidence" value="ECO:0007669"/>
    <property type="project" value="TreeGrafter"/>
</dbReference>
<evidence type="ECO:0000256" key="4">
    <source>
        <dbReference type="ARBA" id="ARBA00022989"/>
    </source>
</evidence>
<keyword evidence="4 6" id="KW-1133">Transmembrane helix</keyword>
<evidence type="ECO:0000313" key="9">
    <source>
        <dbReference type="Proteomes" id="UP000502196"/>
    </source>
</evidence>
<keyword evidence="5 6" id="KW-0472">Membrane</keyword>
<keyword evidence="3 6" id="KW-0812">Transmembrane</keyword>
<protein>
    <submittedName>
        <fullName evidence="8">Major facilitator superfamily MFS_1</fullName>
    </submittedName>
</protein>
<gene>
    <name evidence="8" type="ORF">COOX1_0438</name>
</gene>
<evidence type="ECO:0000256" key="1">
    <source>
        <dbReference type="ARBA" id="ARBA00004651"/>
    </source>
</evidence>
<dbReference type="Proteomes" id="UP000502196">
    <property type="component" value="Chromosome"/>
</dbReference>
<dbReference type="AlphaFoldDB" id="A0A6F9E2G9"/>
<name>A0A6F9E2G9_9BACL</name>
<feature type="transmembrane region" description="Helical" evidence="6">
    <location>
        <begin position="409"/>
        <end position="430"/>
    </location>
</feature>
<dbReference type="PANTHER" id="PTHR23508:SF10">
    <property type="entry name" value="CARBOXYLIC ACID TRANSPORTER PROTEIN HOMOLOG"/>
    <property type="match status" value="1"/>
</dbReference>
<proteinExistence type="predicted"/>
<feature type="transmembrane region" description="Helical" evidence="6">
    <location>
        <begin position="20"/>
        <end position="45"/>
    </location>
</feature>
<comment type="subcellular location">
    <subcellularLocation>
        <location evidence="1">Cell membrane</location>
        <topology evidence="1">Multi-pass membrane protein</topology>
    </subcellularLocation>
</comment>
<dbReference type="Pfam" id="PF00083">
    <property type="entry name" value="Sugar_tr"/>
    <property type="match status" value="1"/>
</dbReference>
<dbReference type="InterPro" id="IPR020846">
    <property type="entry name" value="MFS_dom"/>
</dbReference>
<reference evidence="8 9" key="1">
    <citation type="submission" date="2020-04" db="EMBL/GenBank/DDBJ databases">
        <authorList>
            <person name="Hogendoorn C."/>
        </authorList>
    </citation>
    <scope>NUCLEOTIDE SEQUENCE [LARGE SCALE GENOMIC DNA]</scope>
    <source>
        <strain evidence="8">COOX1</strain>
    </source>
</reference>
<dbReference type="PANTHER" id="PTHR23508">
    <property type="entry name" value="CARBOXYLIC ACID TRANSPORTER PROTEIN HOMOLOG"/>
    <property type="match status" value="1"/>
</dbReference>
<evidence type="ECO:0000259" key="7">
    <source>
        <dbReference type="PROSITE" id="PS50850"/>
    </source>
</evidence>
<feature type="transmembrane region" description="Helical" evidence="6">
    <location>
        <begin position="97"/>
        <end position="118"/>
    </location>
</feature>
<dbReference type="PROSITE" id="PS50850">
    <property type="entry name" value="MFS"/>
    <property type="match status" value="1"/>
</dbReference>
<feature type="domain" description="Major facilitator superfamily (MFS) profile" evidence="7">
    <location>
        <begin position="23"/>
        <end position="435"/>
    </location>
</feature>
<feature type="transmembrane region" description="Helical" evidence="6">
    <location>
        <begin position="380"/>
        <end position="403"/>
    </location>
</feature>
<accession>A0A6F9E2G9</accession>
<keyword evidence="2" id="KW-0813">Transport</keyword>
<feature type="transmembrane region" description="Helical" evidence="6">
    <location>
        <begin position="256"/>
        <end position="280"/>
    </location>
</feature>
<feature type="transmembrane region" description="Helical" evidence="6">
    <location>
        <begin position="292"/>
        <end position="309"/>
    </location>
</feature>
<dbReference type="SUPFAM" id="SSF103473">
    <property type="entry name" value="MFS general substrate transporter"/>
    <property type="match status" value="1"/>
</dbReference>
<dbReference type="Gene3D" id="1.20.1250.20">
    <property type="entry name" value="MFS general substrate transporter like domains"/>
    <property type="match status" value="2"/>
</dbReference>
<feature type="transmembrane region" description="Helical" evidence="6">
    <location>
        <begin position="177"/>
        <end position="196"/>
    </location>
</feature>
<dbReference type="InterPro" id="IPR005828">
    <property type="entry name" value="MFS_sugar_transport-like"/>
</dbReference>
<feature type="transmembrane region" description="Helical" evidence="6">
    <location>
        <begin position="346"/>
        <end position="368"/>
    </location>
</feature>
<feature type="transmembrane region" description="Helical" evidence="6">
    <location>
        <begin position="321"/>
        <end position="340"/>
    </location>
</feature>
<dbReference type="EMBL" id="LR792683">
    <property type="protein sequence ID" value="CAB3390499.1"/>
    <property type="molecule type" value="Genomic_DNA"/>
</dbReference>